<keyword evidence="4" id="KW-1185">Reference proteome</keyword>
<evidence type="ECO:0000256" key="1">
    <source>
        <dbReference type="SAM" id="MobiDB-lite"/>
    </source>
</evidence>
<dbReference type="EMBL" id="JAKJXP020000005">
    <property type="protein sequence ID" value="KAK7756794.1"/>
    <property type="molecule type" value="Genomic_DNA"/>
</dbReference>
<keyword evidence="2" id="KW-0732">Signal</keyword>
<dbReference type="Proteomes" id="UP001320420">
    <property type="component" value="Unassembled WGS sequence"/>
</dbReference>
<name>A0AAN9V926_9PEZI</name>
<accession>A0AAN9V926</accession>
<comment type="caution">
    <text evidence="3">The sequence shown here is derived from an EMBL/GenBank/DDBJ whole genome shotgun (WGS) entry which is preliminary data.</text>
</comment>
<dbReference type="InterPro" id="IPR005197">
    <property type="entry name" value="Glyco_hydro_71"/>
</dbReference>
<dbReference type="AlphaFoldDB" id="A0AAN9V926"/>
<dbReference type="Pfam" id="PF03659">
    <property type="entry name" value="Glyco_hydro_71"/>
    <property type="match status" value="1"/>
</dbReference>
<organism evidence="3 4">
    <name type="scientific">Diatrype stigma</name>
    <dbReference type="NCBI Taxonomy" id="117547"/>
    <lineage>
        <taxon>Eukaryota</taxon>
        <taxon>Fungi</taxon>
        <taxon>Dikarya</taxon>
        <taxon>Ascomycota</taxon>
        <taxon>Pezizomycotina</taxon>
        <taxon>Sordariomycetes</taxon>
        <taxon>Xylariomycetidae</taxon>
        <taxon>Xylariales</taxon>
        <taxon>Diatrypaceae</taxon>
        <taxon>Diatrype</taxon>
    </lineage>
</organism>
<dbReference type="InterPro" id="IPR051130">
    <property type="entry name" value="Mito_struct-func_regulator"/>
</dbReference>
<proteinExistence type="predicted"/>
<feature type="signal peptide" evidence="2">
    <location>
        <begin position="1"/>
        <end position="22"/>
    </location>
</feature>
<evidence type="ECO:0000256" key="2">
    <source>
        <dbReference type="SAM" id="SignalP"/>
    </source>
</evidence>
<protein>
    <submittedName>
        <fullName evidence="3">Glucan endo-1,3-alpha-glucosidase agn1</fullName>
    </submittedName>
</protein>
<feature type="compositionally biased region" description="Low complexity" evidence="1">
    <location>
        <begin position="465"/>
        <end position="487"/>
    </location>
</feature>
<dbReference type="GO" id="GO:0051118">
    <property type="term" value="F:glucan endo-1,3-alpha-glucosidase activity"/>
    <property type="evidence" value="ECO:0007669"/>
    <property type="project" value="InterPro"/>
</dbReference>
<reference evidence="3 4" key="1">
    <citation type="submission" date="2024-02" db="EMBL/GenBank/DDBJ databases">
        <title>De novo assembly and annotation of 12 fungi associated with fruit tree decline syndrome in Ontario, Canada.</title>
        <authorList>
            <person name="Sulman M."/>
            <person name="Ellouze W."/>
            <person name="Ilyukhin E."/>
        </authorList>
    </citation>
    <scope>NUCLEOTIDE SEQUENCE [LARGE SCALE GENOMIC DNA]</scope>
    <source>
        <strain evidence="3 4">M11/M66-122</strain>
    </source>
</reference>
<dbReference type="PANTHER" id="PTHR43173">
    <property type="entry name" value="ABC1 FAMILY PROTEIN"/>
    <property type="match status" value="1"/>
</dbReference>
<dbReference type="PANTHER" id="PTHR43173:SF33">
    <property type="entry name" value="ASCUS WALL ENDO-1,3-ALPHA-GLUCANASE-RELATED"/>
    <property type="match status" value="1"/>
</dbReference>
<evidence type="ECO:0000313" key="4">
    <source>
        <dbReference type="Proteomes" id="UP001320420"/>
    </source>
</evidence>
<feature type="region of interest" description="Disordered" evidence="1">
    <location>
        <begin position="458"/>
        <end position="490"/>
    </location>
</feature>
<evidence type="ECO:0000313" key="3">
    <source>
        <dbReference type="EMBL" id="KAK7756794.1"/>
    </source>
</evidence>
<sequence>MKLKQLLPFLAAALAGRPLAEAKAVFAHFMVGNVAAFAQADWESDISLAQTAGIDGFALNIAAGDTTNDASLALAFSAADAKGFKLFFSFDYAAWGAWDAGRVTDLINTYKGRGSYYKQGSQPLVSTFEGTANSGDWASIRSNTGAFFMPDYSSIGASKAVATGVVDGLFSWEAWPNGATDMTTTGDESYISALAGKPYMMPVSPWFYTNLPGYGKNWVWRGEGLWYDRWQQVMEIQPEFVEIITWNDYGESHYIGPLHENEFGLFTSGYVTSPYSFLMRIVSKIQSLTPRSHSGAPFNYVEGMPHDGWRLFLPYLIQQYKTGSATISNEGLTAWYRLNPNTVCSTGSTTGNDDGHGQVEVAPSAILEDKIFFSALLSSTADVSVSIGGAVQAGTWENKPSGGSGIYFGSVPFNGGTGDVVVTISRNGKTVAQINGAAITTACTQNIENWNAWVGSATAGSGGVTPPATTTPPTTTAAPPATTTTTPPSTPTYGSQVCVGGTGEGNFEGLCDFTCQYGYCPTGVCTCLAYGTQKTLPPATGKAGYPLVNEDGRCGYVGLCSFVYNYGYYPASACGTDPAGAAGC</sequence>
<dbReference type="CDD" id="cd11577">
    <property type="entry name" value="GH71"/>
    <property type="match status" value="1"/>
</dbReference>
<gene>
    <name evidence="3" type="primary">agn1_1</name>
    <name evidence="3" type="ORF">SLS62_001237</name>
</gene>
<feature type="chain" id="PRO_5043048510" evidence="2">
    <location>
        <begin position="23"/>
        <end position="584"/>
    </location>
</feature>
<dbReference type="Gene3D" id="3.20.20.80">
    <property type="entry name" value="Glycosidases"/>
    <property type="match status" value="1"/>
</dbReference>